<keyword evidence="2" id="KW-1133">Transmembrane helix</keyword>
<feature type="compositionally biased region" description="Polar residues" evidence="1">
    <location>
        <begin position="286"/>
        <end position="295"/>
    </location>
</feature>
<keyword evidence="2" id="KW-0472">Membrane</keyword>
<accession>A0A8H6WFX0</accession>
<proteinExistence type="predicted"/>
<feature type="compositionally biased region" description="Basic and acidic residues" evidence="1">
    <location>
        <begin position="379"/>
        <end position="388"/>
    </location>
</feature>
<feature type="transmembrane region" description="Helical" evidence="2">
    <location>
        <begin position="139"/>
        <end position="158"/>
    </location>
</feature>
<dbReference type="AlphaFoldDB" id="A0A8H6WFX0"/>
<organism evidence="3 4">
    <name type="scientific">Mycena chlorophos</name>
    <name type="common">Agaric fungus</name>
    <name type="synonym">Agaricus chlorophos</name>
    <dbReference type="NCBI Taxonomy" id="658473"/>
    <lineage>
        <taxon>Eukaryota</taxon>
        <taxon>Fungi</taxon>
        <taxon>Dikarya</taxon>
        <taxon>Basidiomycota</taxon>
        <taxon>Agaricomycotina</taxon>
        <taxon>Agaricomycetes</taxon>
        <taxon>Agaricomycetidae</taxon>
        <taxon>Agaricales</taxon>
        <taxon>Marasmiineae</taxon>
        <taxon>Mycenaceae</taxon>
        <taxon>Mycena</taxon>
    </lineage>
</organism>
<dbReference type="Proteomes" id="UP000613580">
    <property type="component" value="Unassembled WGS sequence"/>
</dbReference>
<comment type="caution">
    <text evidence="3">The sequence shown here is derived from an EMBL/GenBank/DDBJ whole genome shotgun (WGS) entry which is preliminary data.</text>
</comment>
<feature type="compositionally biased region" description="Low complexity" evidence="1">
    <location>
        <begin position="966"/>
        <end position="975"/>
    </location>
</feature>
<protein>
    <submittedName>
        <fullName evidence="3">Uncharacterized protein</fullName>
    </submittedName>
</protein>
<feature type="compositionally biased region" description="Basic and acidic residues" evidence="1">
    <location>
        <begin position="847"/>
        <end position="857"/>
    </location>
</feature>
<dbReference type="EMBL" id="JACAZE010000005">
    <property type="protein sequence ID" value="KAF7317219.1"/>
    <property type="molecule type" value="Genomic_DNA"/>
</dbReference>
<feature type="compositionally biased region" description="Gly residues" evidence="1">
    <location>
        <begin position="263"/>
        <end position="277"/>
    </location>
</feature>
<feature type="region of interest" description="Disordered" evidence="1">
    <location>
        <begin position="468"/>
        <end position="671"/>
    </location>
</feature>
<keyword evidence="4" id="KW-1185">Reference proteome</keyword>
<feature type="region of interest" description="Disordered" evidence="1">
    <location>
        <begin position="379"/>
        <end position="438"/>
    </location>
</feature>
<gene>
    <name evidence="3" type="ORF">HMN09_00457000</name>
</gene>
<evidence type="ECO:0000313" key="4">
    <source>
        <dbReference type="Proteomes" id="UP000613580"/>
    </source>
</evidence>
<feature type="region of interest" description="Disordered" evidence="1">
    <location>
        <begin position="839"/>
        <end position="992"/>
    </location>
</feature>
<feature type="compositionally biased region" description="Low complexity" evidence="1">
    <location>
        <begin position="648"/>
        <end position="663"/>
    </location>
</feature>
<feature type="compositionally biased region" description="Polar residues" evidence="1">
    <location>
        <begin position="880"/>
        <end position="902"/>
    </location>
</feature>
<feature type="region of interest" description="Disordered" evidence="1">
    <location>
        <begin position="227"/>
        <end position="349"/>
    </location>
</feature>
<feature type="compositionally biased region" description="Low complexity" evidence="1">
    <location>
        <begin position="596"/>
        <end position="609"/>
    </location>
</feature>
<sequence>MTQPTQQLPPWLSASTFTTDGQTTDTIVFLPLTYFGPSIPLDSDWTYGGLTSPTASPSSTSSSSVSLTSSTPTSSSAASSSSPASSIVSTTATIPSSSQSATGSSSGLSSVASSASASSSASATALPVATSNDLSKGQIIGIVLGSLLGAFVLCLLFISCCFRLCRRRRDGEDETTQRSVPGQRKTSGLTALIPRRNRARTRFTMLTPGTGTGVGSTDEFDADWLMVQTPSSPPTRPTEPGTGRTEVDPFLTSMPNPHPYVGSGSGSRSGGTNGNSGSGSSRDTGATGSSGTNVSGYGVLLAHPSFSMPQEHGEGGGNPFDLPTGYGGTALPPGAAPPNTNPNGGNGNHHTYANIMPGRRILSPSQLAMLVEEEGEREVLPRRSRDLPRQSMQSSHISASGDEEGEVAYARRVTMSPSDTPSRRLSAEPAEPPAPARRSWIPRFSWLRDSRSSRDIEEDVEAGTGLLFDAGAGASSPTTSVPVSPRPRPQSKPKRPSAEMREFGTRPMFGMGLGSPPGSRPVSAALAAAGSRPISGVSSDGSAKSGQTVYTDAKETLSTRGSNSRVGGGPATVHDPMPDSAGDTTVRADTDPLDMPAPAAFAPFSSAASLHHAGSRTNLAHSASEASIAQTQPTLSHHASSASEQPQTLTGTASASTLATTTTKPERAYAYPFGPPGLGTDGDKKVGSLGSWNQAALEFGFARPASHDKLGTFGSGNRALVQVAPSPLSGPPVFTPPLPPRSPPPSAAFPIPHGSSGNGSLNAPGIRIVGARPQADRAPHLSLDLDDAPPGADGGWRALGSGVPLLGNEWGAGMGVAVGGAGKRGTFGAPSPSAAAAAQYVPGTTHSSEHGSLHSRLENSINSGSISSRSANSHAHSRNQTSSSSGQAHSQYPSSGSGSGKSARQRAALGRPVSVEGSSSPAVSAFGGKRLPEGSDSTGGGHGHEQSGSSATGHTGIRAVSPSPLPRARSPASPLMSPWAGGLDSDWRPTYS</sequence>
<evidence type="ECO:0000256" key="2">
    <source>
        <dbReference type="SAM" id="Phobius"/>
    </source>
</evidence>
<evidence type="ECO:0000256" key="1">
    <source>
        <dbReference type="SAM" id="MobiDB-lite"/>
    </source>
</evidence>
<evidence type="ECO:0000313" key="3">
    <source>
        <dbReference type="EMBL" id="KAF7317219.1"/>
    </source>
</evidence>
<name>A0A8H6WFX0_MYCCL</name>
<feature type="compositionally biased region" description="Low complexity" evidence="1">
    <location>
        <begin position="859"/>
        <end position="874"/>
    </location>
</feature>
<dbReference type="OrthoDB" id="2563978at2759"/>
<feature type="compositionally biased region" description="Polar residues" evidence="1">
    <location>
        <begin position="536"/>
        <end position="551"/>
    </location>
</feature>
<feature type="compositionally biased region" description="Polar residues" evidence="1">
    <location>
        <begin position="615"/>
        <end position="647"/>
    </location>
</feature>
<keyword evidence="2" id="KW-0812">Transmembrane</keyword>
<reference evidence="3" key="1">
    <citation type="submission" date="2020-05" db="EMBL/GenBank/DDBJ databases">
        <title>Mycena genomes resolve the evolution of fungal bioluminescence.</title>
        <authorList>
            <person name="Tsai I.J."/>
        </authorList>
    </citation>
    <scope>NUCLEOTIDE SEQUENCE</scope>
    <source>
        <strain evidence="3">110903Hualien_Pintung</strain>
    </source>
</reference>